<accession>A0A8J8WA85</accession>
<dbReference type="OrthoDB" id="5387413at2759"/>
<sequence length="234" mass="27055">MPAAIESAEPPIVVRDLHDDERLVVEEFDRHVKHCKPCNLALELKQDTLCERGHLLARDVHKYLYSVDGKTFSAVDRENGKTMRVKQLHANPYARRLLDNIANGLRLSSPRRGRATHVKPPVTPPSPSPRRSTSIRESYDATYQVPPRRTDLVIEHRQPRSREQAESPRPSSSTRIIERSPSHNKPRVVVYPSPHTSPNRSSHSRGSLYEADQQDRVERHYEGKHVRRRSDYYR</sequence>
<evidence type="ECO:0000313" key="2">
    <source>
        <dbReference type="EMBL" id="KAF7718268.1"/>
    </source>
</evidence>
<feature type="compositionally biased region" description="Basic and acidic residues" evidence="1">
    <location>
        <begin position="213"/>
        <end position="234"/>
    </location>
</feature>
<proteinExistence type="predicted"/>
<feature type="compositionally biased region" description="Polar residues" evidence="1">
    <location>
        <begin position="194"/>
        <end position="205"/>
    </location>
</feature>
<dbReference type="AlphaFoldDB" id="A0A8J8WA85"/>
<feature type="region of interest" description="Disordered" evidence="1">
    <location>
        <begin position="106"/>
        <end position="234"/>
    </location>
</feature>
<dbReference type="EMBL" id="WIWV01000017">
    <property type="protein sequence ID" value="KAF7718268.1"/>
    <property type="molecule type" value="Genomic_DNA"/>
</dbReference>
<organism evidence="2 3">
    <name type="scientific">Penicillium ucsense</name>
    <dbReference type="NCBI Taxonomy" id="2839758"/>
    <lineage>
        <taxon>Eukaryota</taxon>
        <taxon>Fungi</taxon>
        <taxon>Dikarya</taxon>
        <taxon>Ascomycota</taxon>
        <taxon>Pezizomycotina</taxon>
        <taxon>Eurotiomycetes</taxon>
        <taxon>Eurotiomycetidae</taxon>
        <taxon>Eurotiales</taxon>
        <taxon>Aspergillaceae</taxon>
        <taxon>Penicillium</taxon>
    </lineage>
</organism>
<name>A0A8J8WA85_9EURO</name>
<feature type="compositionally biased region" description="Basic and acidic residues" evidence="1">
    <location>
        <begin position="148"/>
        <end position="166"/>
    </location>
</feature>
<comment type="caution">
    <text evidence="2">The sequence shown here is derived from an EMBL/GenBank/DDBJ whole genome shotgun (WGS) entry which is preliminary data.</text>
</comment>
<protein>
    <submittedName>
        <fullName evidence="2">Uncharacterized protein</fullName>
    </submittedName>
</protein>
<dbReference type="Proteomes" id="UP000631181">
    <property type="component" value="Unassembled WGS sequence"/>
</dbReference>
<gene>
    <name evidence="2" type="ORF">PECM_002651</name>
</gene>
<evidence type="ECO:0000256" key="1">
    <source>
        <dbReference type="SAM" id="MobiDB-lite"/>
    </source>
</evidence>
<evidence type="ECO:0000313" key="3">
    <source>
        <dbReference type="Proteomes" id="UP000631181"/>
    </source>
</evidence>
<keyword evidence="3" id="KW-1185">Reference proteome</keyword>
<reference evidence="2" key="1">
    <citation type="journal article" date="2020" name="Front. Microbiol.">
        <title>Gene regulatory networks of Penicillium echinulatum 2HH and Penicillium oxalicum 114-2 inferred by a computational biology approach.</title>
        <authorList>
            <person name="Lenz A.R."/>
            <person name="Galan-Vasquez E."/>
            <person name="Balbinot E."/>
            <person name="De Abreu F.P."/>
            <person name="De Oliveira N.S."/>
            <person name="Da Rosa L.O."/>
            <person name="De Avila E Silva S."/>
            <person name="Camassola M."/>
            <person name="Dillon A.J.P."/>
            <person name="Perez-Rueda E."/>
        </authorList>
    </citation>
    <scope>NUCLEOTIDE SEQUENCE</scope>
    <source>
        <strain evidence="2">S1M29</strain>
    </source>
</reference>